<dbReference type="AlphaFoldDB" id="A0A1T4M1I4"/>
<feature type="transmembrane region" description="Helical" evidence="8">
    <location>
        <begin position="262"/>
        <end position="279"/>
    </location>
</feature>
<keyword evidence="4 9" id="KW-0808">Transferase</keyword>
<dbReference type="GO" id="GO:0016763">
    <property type="term" value="F:pentosyltransferase activity"/>
    <property type="evidence" value="ECO:0007669"/>
    <property type="project" value="TreeGrafter"/>
</dbReference>
<evidence type="ECO:0000256" key="7">
    <source>
        <dbReference type="ARBA" id="ARBA00023136"/>
    </source>
</evidence>
<keyword evidence="3 9" id="KW-0328">Glycosyltransferase</keyword>
<proteinExistence type="predicted"/>
<keyword evidence="6 8" id="KW-1133">Transmembrane helix</keyword>
<dbReference type="STRING" id="28136.SAMN02745202_00589"/>
<dbReference type="RefSeq" id="WP_025071226.1">
    <property type="nucleotide sequence ID" value="NZ_FUXK01000005.1"/>
</dbReference>
<keyword evidence="5 8" id="KW-0812">Transmembrane</keyword>
<evidence type="ECO:0000313" key="9">
    <source>
        <dbReference type="EMBL" id="SJZ60781.1"/>
    </source>
</evidence>
<feature type="transmembrane region" description="Helical" evidence="8">
    <location>
        <begin position="12"/>
        <end position="29"/>
    </location>
</feature>
<feature type="transmembrane region" description="Helical" evidence="8">
    <location>
        <begin position="310"/>
        <end position="333"/>
    </location>
</feature>
<feature type="transmembrane region" description="Helical" evidence="8">
    <location>
        <begin position="353"/>
        <end position="373"/>
    </location>
</feature>
<feature type="transmembrane region" description="Helical" evidence="8">
    <location>
        <begin position="84"/>
        <end position="111"/>
    </location>
</feature>
<feature type="transmembrane region" description="Helical" evidence="8">
    <location>
        <begin position="147"/>
        <end position="165"/>
    </location>
</feature>
<name>A0A1T4M1I4_9BACT</name>
<dbReference type="PANTHER" id="PTHR33908:SF11">
    <property type="entry name" value="MEMBRANE PROTEIN"/>
    <property type="match status" value="1"/>
</dbReference>
<comment type="subcellular location">
    <subcellularLocation>
        <location evidence="1">Cell membrane</location>
        <topology evidence="1">Multi-pass membrane protein</topology>
    </subcellularLocation>
</comment>
<evidence type="ECO:0000256" key="4">
    <source>
        <dbReference type="ARBA" id="ARBA00022679"/>
    </source>
</evidence>
<dbReference type="EMBL" id="FUXK01000005">
    <property type="protein sequence ID" value="SJZ60781.1"/>
    <property type="molecule type" value="Genomic_DNA"/>
</dbReference>
<dbReference type="InterPro" id="IPR050297">
    <property type="entry name" value="LipidA_mod_glycosyltrf_83"/>
</dbReference>
<dbReference type="GO" id="GO:0005886">
    <property type="term" value="C:plasma membrane"/>
    <property type="evidence" value="ECO:0007669"/>
    <property type="project" value="UniProtKB-SubCell"/>
</dbReference>
<keyword evidence="7 8" id="KW-0472">Membrane</keyword>
<sequence length="532" mass="62109">MEKKYFLLRRENIILIFCLLVIFSIYVVYLTKSGLWYDEGIEYFYSKYLGVLPEGVQVNAEGKTNMYMRICSTFQPPLYNVLMYFWLLLFDGVNSFRFIGILFTFIGALGFFKTIKILSNDNWAIGATVVYLLTNSILYYGLECGEYYLMVCMESWALYYFTSFFKAEEYNTSKKKLIGFLLFAVLSAYSQYGAILLMAPLYSVLFINILKRKDKKLIVFLFLSTVFVLVVFALPLLYYFLIPQMGHQNSIGVSHALVFQKNVIYSFFLGIFSILNFLFVKTIPLFLLSIVLLACFLSFIGLLSKNKFLFSVWGTLVLVYILYFVLVATSFYAYNEWDGKRGCYNFGDRYTLYMAPLILLAIVYGIYNLMGLIKRNILLRKSLNICVIVLVISFSFLNVWYLGWEKDSETRDAYHLWESVKGYNQYTLIDNFENPPFQFYFQHSKHYNSTSCKNVIGEGGWSLSGTPDVIYQKQDSMGVYKHPIVLFISANKHFKSEKLKNNDIAMKRAGYKRKFLLDKRKDDKVSVIMYYK</sequence>
<protein>
    <submittedName>
        <fullName evidence="9">Dolichyl-phosphate-mannose-protein mannosyltransferase</fullName>
    </submittedName>
</protein>
<dbReference type="PANTHER" id="PTHR33908">
    <property type="entry name" value="MANNOSYLTRANSFERASE YKCB-RELATED"/>
    <property type="match status" value="1"/>
</dbReference>
<feature type="transmembrane region" description="Helical" evidence="8">
    <location>
        <begin position="385"/>
        <end position="404"/>
    </location>
</feature>
<feature type="transmembrane region" description="Helical" evidence="8">
    <location>
        <begin position="285"/>
        <end position="303"/>
    </location>
</feature>
<dbReference type="GO" id="GO:0009103">
    <property type="term" value="P:lipopolysaccharide biosynthetic process"/>
    <property type="evidence" value="ECO:0007669"/>
    <property type="project" value="UniProtKB-ARBA"/>
</dbReference>
<feature type="transmembrane region" description="Helical" evidence="8">
    <location>
        <begin position="217"/>
        <end position="241"/>
    </location>
</feature>
<evidence type="ECO:0000256" key="8">
    <source>
        <dbReference type="SAM" id="Phobius"/>
    </source>
</evidence>
<feature type="transmembrane region" description="Helical" evidence="8">
    <location>
        <begin position="123"/>
        <end position="141"/>
    </location>
</feature>
<evidence type="ECO:0000256" key="1">
    <source>
        <dbReference type="ARBA" id="ARBA00004651"/>
    </source>
</evidence>
<evidence type="ECO:0000256" key="2">
    <source>
        <dbReference type="ARBA" id="ARBA00022475"/>
    </source>
</evidence>
<evidence type="ECO:0000256" key="3">
    <source>
        <dbReference type="ARBA" id="ARBA00022676"/>
    </source>
</evidence>
<evidence type="ECO:0000256" key="6">
    <source>
        <dbReference type="ARBA" id="ARBA00022989"/>
    </source>
</evidence>
<organism evidence="9 10">
    <name type="scientific">Segatella oulorum</name>
    <dbReference type="NCBI Taxonomy" id="28136"/>
    <lineage>
        <taxon>Bacteria</taxon>
        <taxon>Pseudomonadati</taxon>
        <taxon>Bacteroidota</taxon>
        <taxon>Bacteroidia</taxon>
        <taxon>Bacteroidales</taxon>
        <taxon>Prevotellaceae</taxon>
        <taxon>Segatella</taxon>
    </lineage>
</organism>
<dbReference type="Proteomes" id="UP000190065">
    <property type="component" value="Unassembled WGS sequence"/>
</dbReference>
<feature type="transmembrane region" description="Helical" evidence="8">
    <location>
        <begin position="177"/>
        <end position="205"/>
    </location>
</feature>
<reference evidence="9 10" key="1">
    <citation type="submission" date="2017-02" db="EMBL/GenBank/DDBJ databases">
        <authorList>
            <person name="Peterson S.W."/>
        </authorList>
    </citation>
    <scope>NUCLEOTIDE SEQUENCE [LARGE SCALE GENOMIC DNA]</scope>
    <source>
        <strain evidence="9 10">ATCC 43324</strain>
    </source>
</reference>
<gene>
    <name evidence="9" type="ORF">SAMN02745202_00589</name>
</gene>
<evidence type="ECO:0000313" key="10">
    <source>
        <dbReference type="Proteomes" id="UP000190065"/>
    </source>
</evidence>
<keyword evidence="2" id="KW-1003">Cell membrane</keyword>
<accession>A0A1T4M1I4</accession>
<evidence type="ECO:0000256" key="5">
    <source>
        <dbReference type="ARBA" id="ARBA00022692"/>
    </source>
</evidence>